<evidence type="ECO:0000256" key="2">
    <source>
        <dbReference type="ARBA" id="ARBA00004123"/>
    </source>
</evidence>
<dbReference type="Pfam" id="PF00097">
    <property type="entry name" value="zf-C3HC4"/>
    <property type="match status" value="1"/>
</dbReference>
<dbReference type="InterPro" id="IPR001841">
    <property type="entry name" value="Znf_RING"/>
</dbReference>
<dbReference type="GO" id="GO:0005634">
    <property type="term" value="C:nucleus"/>
    <property type="evidence" value="ECO:0007669"/>
    <property type="project" value="UniProtKB-SubCell"/>
</dbReference>
<keyword evidence="4" id="KW-0808">Transferase</keyword>
<keyword evidence="7 11" id="KW-0863">Zinc-finger</keyword>
<dbReference type="PROSITE" id="PS50089">
    <property type="entry name" value="ZF_RING_2"/>
    <property type="match status" value="1"/>
</dbReference>
<dbReference type="Proteomes" id="UP001430953">
    <property type="component" value="Unassembled WGS sequence"/>
</dbReference>
<evidence type="ECO:0000256" key="5">
    <source>
        <dbReference type="ARBA" id="ARBA00022723"/>
    </source>
</evidence>
<dbReference type="InterPro" id="IPR017907">
    <property type="entry name" value="Znf_RING_CS"/>
</dbReference>
<evidence type="ECO:0000256" key="11">
    <source>
        <dbReference type="PROSITE-ProRule" id="PRU00175"/>
    </source>
</evidence>
<proteinExistence type="predicted"/>
<dbReference type="AlphaFoldDB" id="A0AAW2F2F5"/>
<feature type="region of interest" description="Disordered" evidence="13">
    <location>
        <begin position="616"/>
        <end position="746"/>
    </location>
</feature>
<dbReference type="PANTHER" id="PTHR23328">
    <property type="entry name" value="RING-TYPE DOMAIN-CONTAINING PROTEIN"/>
    <property type="match status" value="1"/>
</dbReference>
<evidence type="ECO:0000256" key="9">
    <source>
        <dbReference type="ARBA" id="ARBA00022833"/>
    </source>
</evidence>
<comment type="catalytic activity">
    <reaction evidence="1">
        <text>S-ubiquitinyl-[E2 ubiquitin-conjugating enzyme]-L-cysteine + [acceptor protein]-L-lysine = [E2 ubiquitin-conjugating enzyme]-L-cysteine + N(6)-ubiquitinyl-[acceptor protein]-L-lysine.</text>
        <dbReference type="EC" id="2.3.2.27"/>
    </reaction>
</comment>
<dbReference type="SMART" id="SM00184">
    <property type="entry name" value="RING"/>
    <property type="match status" value="1"/>
</dbReference>
<dbReference type="Gene3D" id="3.30.40.10">
    <property type="entry name" value="Zinc/RING finger domain, C3HC4 (zinc finger)"/>
    <property type="match status" value="1"/>
</dbReference>
<keyword evidence="5" id="KW-0479">Metal-binding</keyword>
<evidence type="ECO:0000256" key="7">
    <source>
        <dbReference type="ARBA" id="ARBA00022771"/>
    </source>
</evidence>
<keyword evidence="9" id="KW-0862">Zinc</keyword>
<dbReference type="PROSITE" id="PS00518">
    <property type="entry name" value="ZF_RING_1"/>
    <property type="match status" value="1"/>
</dbReference>
<accession>A0AAW2F2F5</accession>
<feature type="compositionally biased region" description="Low complexity" evidence="13">
    <location>
        <begin position="579"/>
        <end position="590"/>
    </location>
</feature>
<evidence type="ECO:0000256" key="13">
    <source>
        <dbReference type="SAM" id="MobiDB-lite"/>
    </source>
</evidence>
<feature type="compositionally biased region" description="Polar residues" evidence="13">
    <location>
        <begin position="653"/>
        <end position="669"/>
    </location>
</feature>
<evidence type="ECO:0000256" key="3">
    <source>
        <dbReference type="ARBA" id="ARBA00012483"/>
    </source>
</evidence>
<dbReference type="GO" id="GO:0006302">
    <property type="term" value="P:double-strand break repair"/>
    <property type="evidence" value="ECO:0007669"/>
    <property type="project" value="TreeGrafter"/>
</dbReference>
<keyword evidence="10" id="KW-0539">Nucleus</keyword>
<name>A0AAW2F2F5_9HYME</name>
<dbReference type="CDD" id="cd16550">
    <property type="entry name" value="RING-HC_RNF168"/>
    <property type="match status" value="1"/>
</dbReference>
<feature type="domain" description="RING-type" evidence="14">
    <location>
        <begin position="28"/>
        <end position="67"/>
    </location>
</feature>
<evidence type="ECO:0000256" key="1">
    <source>
        <dbReference type="ARBA" id="ARBA00000900"/>
    </source>
</evidence>
<protein>
    <recommendedName>
        <fullName evidence="3">RING-type E3 ubiquitin transferase</fullName>
        <ecNumber evidence="3">2.3.2.27</ecNumber>
    </recommendedName>
</protein>
<evidence type="ECO:0000256" key="8">
    <source>
        <dbReference type="ARBA" id="ARBA00022786"/>
    </source>
</evidence>
<dbReference type="CDD" id="cd22249">
    <property type="entry name" value="UDM1_RNF168_RNF169-like"/>
    <property type="match status" value="1"/>
</dbReference>
<feature type="coiled-coil region" evidence="12">
    <location>
        <begin position="123"/>
        <end position="157"/>
    </location>
</feature>
<dbReference type="InterPro" id="IPR018957">
    <property type="entry name" value="Znf_C3HC4_RING-type"/>
</dbReference>
<dbReference type="EMBL" id="JADYXP020000015">
    <property type="protein sequence ID" value="KAL0109024.1"/>
    <property type="molecule type" value="Genomic_DNA"/>
</dbReference>
<dbReference type="PANTHER" id="PTHR23328:SF0">
    <property type="entry name" value="RING-TYPE DOMAIN-CONTAINING PROTEIN"/>
    <property type="match status" value="1"/>
</dbReference>
<evidence type="ECO:0000256" key="4">
    <source>
        <dbReference type="ARBA" id="ARBA00022679"/>
    </source>
</evidence>
<keyword evidence="6" id="KW-0227">DNA damage</keyword>
<gene>
    <name evidence="15" type="ORF">PUN28_014253</name>
</gene>
<evidence type="ECO:0000259" key="14">
    <source>
        <dbReference type="PROSITE" id="PS50089"/>
    </source>
</evidence>
<evidence type="ECO:0000313" key="15">
    <source>
        <dbReference type="EMBL" id="KAL0109024.1"/>
    </source>
</evidence>
<dbReference type="GO" id="GO:0061630">
    <property type="term" value="F:ubiquitin protein ligase activity"/>
    <property type="evidence" value="ECO:0007669"/>
    <property type="project" value="UniProtKB-EC"/>
</dbReference>
<evidence type="ECO:0000256" key="12">
    <source>
        <dbReference type="SAM" id="Coils"/>
    </source>
</evidence>
<feature type="region of interest" description="Disordered" evidence="13">
    <location>
        <begin position="539"/>
        <end position="603"/>
    </location>
</feature>
<keyword evidence="12" id="KW-0175">Coiled coil</keyword>
<sequence>MYLKRASKLLDLTVSRAATDVHLRDLTCPICRGILIEPVTLPCTHNLCLRCLQGTFEHNSLSCPLCRVRVGSWVRTATRSETLVNHGLWELIRSKFPKEVENKHNSEEGDLSLDADYAATRILSAAGEIHREYKAQLQMAEEEMRRQRQAEQMASEALIQKIQAEEKQLLAQLAQDQLLAKTLAKQQQKEAVQKEATKCYNECSIVPNYTFNESKFNYNTTIRVNNIETPQVETVRLEGRHVGLPESVRDNSKMRQMNMTLLSKMDMYSNVCGSKVANASSIHKNPATHCQKQMLVYNAVAKKHQTVSKFTQPCTSNYSMDPGCSTSRAYTIETKEELRVPSDVVNSKKKSLGVEVCMTVADDDERIGSAESSGSHDSINQEIHHFKPIRTVPRTKLLISSDGKQIDPKLIRAIPILKKVSNVVPKPPSPTHVKRIGCSWSAFRGKIRQDAKEKYAAHDIKNNMGILMDQKPSTSLIQSQTIPKPTTKPQINDAIRRLNFIPETSFDSNKNCTKNADKVINGTKVNKKLLDDELDARKPRKSWRTSLRNGMITKSKRHRNLRSRKEIKYTVIDEEENDSTSSNSSFSKISPQTGERNGNDDVAIENIAERIKRRKENIEKKTLEPEMESNASKKSKTVTKRALSERIDDISADQVTIPTSQENTEIDGNSTKRTKRRKISRSSQNNTGEVVKTDHSTDAVSGLRKSTRNLTRISSLASESDMRNKSNSKFNYDSPPESCDETDECVPENERATDNCVSNLISDKEMIEEQQRIERLLLQEREDFELARRLQAQYDEMERIAGRTRRSRQTDIVERNVNVNLRENSAARTVRRASGVRKTAKQNSIVGRVVSTVTKGKRGRPKRIKLTVDTREDETRTR</sequence>
<dbReference type="SUPFAM" id="SSF57850">
    <property type="entry name" value="RING/U-box"/>
    <property type="match status" value="1"/>
</dbReference>
<keyword evidence="16" id="KW-1185">Reference proteome</keyword>
<feature type="compositionally biased region" description="Polar residues" evidence="13">
    <location>
        <begin position="708"/>
        <end position="718"/>
    </location>
</feature>
<dbReference type="GO" id="GO:0008270">
    <property type="term" value="F:zinc ion binding"/>
    <property type="evidence" value="ECO:0007669"/>
    <property type="project" value="UniProtKB-KW"/>
</dbReference>
<evidence type="ECO:0000256" key="6">
    <source>
        <dbReference type="ARBA" id="ARBA00022763"/>
    </source>
</evidence>
<dbReference type="GO" id="GO:0035861">
    <property type="term" value="C:site of double-strand break"/>
    <property type="evidence" value="ECO:0007669"/>
    <property type="project" value="TreeGrafter"/>
</dbReference>
<evidence type="ECO:0000256" key="10">
    <source>
        <dbReference type="ARBA" id="ARBA00023242"/>
    </source>
</evidence>
<comment type="subcellular location">
    <subcellularLocation>
        <location evidence="2">Nucleus</location>
    </subcellularLocation>
</comment>
<dbReference type="InterPro" id="IPR051657">
    <property type="entry name" value="RNF168/RNF169_E3_ubiq-ligase"/>
</dbReference>
<dbReference type="EC" id="2.3.2.27" evidence="3"/>
<organism evidence="15 16">
    <name type="scientific">Cardiocondyla obscurior</name>
    <dbReference type="NCBI Taxonomy" id="286306"/>
    <lineage>
        <taxon>Eukaryota</taxon>
        <taxon>Metazoa</taxon>
        <taxon>Ecdysozoa</taxon>
        <taxon>Arthropoda</taxon>
        <taxon>Hexapoda</taxon>
        <taxon>Insecta</taxon>
        <taxon>Pterygota</taxon>
        <taxon>Neoptera</taxon>
        <taxon>Endopterygota</taxon>
        <taxon>Hymenoptera</taxon>
        <taxon>Apocrita</taxon>
        <taxon>Aculeata</taxon>
        <taxon>Formicoidea</taxon>
        <taxon>Formicidae</taxon>
        <taxon>Myrmicinae</taxon>
        <taxon>Cardiocondyla</taxon>
    </lineage>
</organism>
<keyword evidence="8" id="KW-0833">Ubl conjugation pathway</keyword>
<dbReference type="InterPro" id="IPR013083">
    <property type="entry name" value="Znf_RING/FYVE/PHD"/>
</dbReference>
<evidence type="ECO:0000313" key="16">
    <source>
        <dbReference type="Proteomes" id="UP001430953"/>
    </source>
</evidence>
<reference evidence="15 16" key="1">
    <citation type="submission" date="2023-03" db="EMBL/GenBank/DDBJ databases">
        <title>High recombination rates correlate with genetic variation in Cardiocondyla obscurior ants.</title>
        <authorList>
            <person name="Errbii M."/>
        </authorList>
    </citation>
    <scope>NUCLEOTIDE SEQUENCE [LARGE SCALE GENOMIC DNA]</scope>
    <source>
        <strain evidence="15">Alpha-2009</strain>
        <tissue evidence="15">Whole body</tissue>
    </source>
</reference>
<dbReference type="GO" id="GO:0031491">
    <property type="term" value="F:nucleosome binding"/>
    <property type="evidence" value="ECO:0007669"/>
    <property type="project" value="TreeGrafter"/>
</dbReference>
<comment type="caution">
    <text evidence="15">The sequence shown here is derived from an EMBL/GenBank/DDBJ whole genome shotgun (WGS) entry which is preliminary data.</text>
</comment>